<sequence>MDRLVYTVDFFHESREFIKLNEYIFLRKEHPDEIRITIRPPSAGTYTVQLFGHIDKESKTYKLLLDYTIVSTMKGGLVVNPYPSHNGFWGILPEAFILGLHNDNAYNISSFHTCNRNFEICFRTEQKVYSLSKLEPANNTLLNGQDYSIFESTEDYLKVKIKFPFQDYFKLTLLFKKFTKETDDGRYFEMANRQP</sequence>
<comment type="caution">
    <text evidence="2">The sequence shown here is derived from an EMBL/GenBank/DDBJ whole genome shotgun (WGS) entry which is preliminary data.</text>
</comment>
<dbReference type="Proteomes" id="UP000683360">
    <property type="component" value="Unassembled WGS sequence"/>
</dbReference>
<proteinExistence type="predicted"/>
<gene>
    <name evidence="2" type="ORF">MEDL_25377</name>
</gene>
<name>A0A8S3RWP5_MYTED</name>
<dbReference type="InterPro" id="IPR056564">
    <property type="entry name" value="Ig-like_KY"/>
</dbReference>
<reference evidence="2" key="1">
    <citation type="submission" date="2021-03" db="EMBL/GenBank/DDBJ databases">
        <authorList>
            <person name="Bekaert M."/>
        </authorList>
    </citation>
    <scope>NUCLEOTIDE SEQUENCE</scope>
</reference>
<evidence type="ECO:0000313" key="2">
    <source>
        <dbReference type="EMBL" id="CAG2211196.1"/>
    </source>
</evidence>
<dbReference type="Pfam" id="PF23265">
    <property type="entry name" value="Ig-like_KY"/>
    <property type="match status" value="1"/>
</dbReference>
<evidence type="ECO:0000259" key="1">
    <source>
        <dbReference type="Pfam" id="PF23265"/>
    </source>
</evidence>
<dbReference type="EMBL" id="CAJPWZ010001257">
    <property type="protein sequence ID" value="CAG2211196.1"/>
    <property type="molecule type" value="Genomic_DNA"/>
</dbReference>
<keyword evidence="3" id="KW-1185">Reference proteome</keyword>
<evidence type="ECO:0000313" key="3">
    <source>
        <dbReference type="Proteomes" id="UP000683360"/>
    </source>
</evidence>
<protein>
    <recommendedName>
        <fullName evidence="1">KY-like immunoglobulin-like domain-containing protein</fullName>
    </recommendedName>
</protein>
<accession>A0A8S3RWP5</accession>
<feature type="domain" description="KY-like immunoglobulin-like" evidence="1">
    <location>
        <begin position="9"/>
        <end position="73"/>
    </location>
</feature>
<organism evidence="2 3">
    <name type="scientific">Mytilus edulis</name>
    <name type="common">Blue mussel</name>
    <dbReference type="NCBI Taxonomy" id="6550"/>
    <lineage>
        <taxon>Eukaryota</taxon>
        <taxon>Metazoa</taxon>
        <taxon>Spiralia</taxon>
        <taxon>Lophotrochozoa</taxon>
        <taxon>Mollusca</taxon>
        <taxon>Bivalvia</taxon>
        <taxon>Autobranchia</taxon>
        <taxon>Pteriomorphia</taxon>
        <taxon>Mytilida</taxon>
        <taxon>Mytiloidea</taxon>
        <taxon>Mytilidae</taxon>
        <taxon>Mytilinae</taxon>
        <taxon>Mytilus</taxon>
    </lineage>
</organism>
<dbReference type="AlphaFoldDB" id="A0A8S3RWP5"/>